<feature type="domain" description="DUF2489" evidence="2">
    <location>
        <begin position="19"/>
        <end position="150"/>
    </location>
</feature>
<keyword evidence="1" id="KW-0812">Transmembrane</keyword>
<dbReference type="Proteomes" id="UP000595332">
    <property type="component" value="Chromosome"/>
</dbReference>
<evidence type="ECO:0000313" key="4">
    <source>
        <dbReference type="Proteomes" id="UP000595332"/>
    </source>
</evidence>
<name>A0A7R6PET7_9GAMM</name>
<dbReference type="RefSeq" id="WP_201348343.1">
    <property type="nucleotide sequence ID" value="NZ_AP014546.1"/>
</dbReference>
<dbReference type="KEGG" id="njp:NEJAP_3286"/>
<accession>A0A7R6PET7</accession>
<keyword evidence="4" id="KW-1185">Reference proteome</keyword>
<evidence type="ECO:0000313" key="3">
    <source>
        <dbReference type="EMBL" id="BBB31224.1"/>
    </source>
</evidence>
<protein>
    <recommendedName>
        <fullName evidence="2">DUF2489 domain-containing protein</fullName>
    </recommendedName>
</protein>
<reference evidence="3 4" key="1">
    <citation type="journal article" date="2008" name="Int. J. Syst. Evol. Microbiol.">
        <title>Neptunomonas japonica sp. nov., an Osedax japonicus symbiont-like bacterium isolated from sediment adjacent to sperm whale carcasses off Kagoshima, Japan.</title>
        <authorList>
            <person name="Miyazaki M."/>
            <person name="Nogi Y."/>
            <person name="Fujiwara Y."/>
            <person name="Kawato M."/>
            <person name="Kubokawa K."/>
            <person name="Horikoshi K."/>
        </authorList>
    </citation>
    <scope>NUCLEOTIDE SEQUENCE [LARGE SCALE GENOMIC DNA]</scope>
    <source>
        <strain evidence="3 4">JAMM 1380</strain>
    </source>
</reference>
<proteinExistence type="predicted"/>
<evidence type="ECO:0000259" key="2">
    <source>
        <dbReference type="Pfam" id="PF10675"/>
    </source>
</evidence>
<keyword evidence="1" id="KW-0472">Membrane</keyword>
<dbReference type="AlphaFoldDB" id="A0A7R6PET7"/>
<organism evidence="3 4">
    <name type="scientific">Neptunomonas japonica JAMM 1380</name>
    <dbReference type="NCBI Taxonomy" id="1441457"/>
    <lineage>
        <taxon>Bacteria</taxon>
        <taxon>Pseudomonadati</taxon>
        <taxon>Pseudomonadota</taxon>
        <taxon>Gammaproteobacteria</taxon>
        <taxon>Oceanospirillales</taxon>
        <taxon>Oceanospirillaceae</taxon>
        <taxon>Neptunomonas</taxon>
    </lineage>
</organism>
<keyword evidence="1" id="KW-1133">Transmembrane helix</keyword>
<evidence type="ECO:0000256" key="1">
    <source>
        <dbReference type="SAM" id="Phobius"/>
    </source>
</evidence>
<sequence>MSESVIISMIAFGAFIIVFLLVFIYKKYQLIKKNRLAQQEQAEKINKVRQEKYTYVLDSLKVLSQALMSGQVGVVEGSIRIKVLIDHLDPEFHSKKSYKVFSDIFNETEHIPILKAWKSLDKRTKRKYEAFMADIENKRADEVIEAAGALNSELNRALH</sequence>
<dbReference type="Pfam" id="PF10675">
    <property type="entry name" value="DUF2489"/>
    <property type="match status" value="1"/>
</dbReference>
<dbReference type="EMBL" id="AP014546">
    <property type="protein sequence ID" value="BBB31224.1"/>
    <property type="molecule type" value="Genomic_DNA"/>
</dbReference>
<feature type="transmembrane region" description="Helical" evidence="1">
    <location>
        <begin position="6"/>
        <end position="25"/>
    </location>
</feature>
<gene>
    <name evidence="3" type="ORF">NEJAP_3286</name>
</gene>
<dbReference type="InterPro" id="IPR019617">
    <property type="entry name" value="DUF2489"/>
</dbReference>